<evidence type="ECO:0000256" key="3">
    <source>
        <dbReference type="ARBA" id="ARBA00022729"/>
    </source>
</evidence>
<evidence type="ECO:0000313" key="10">
    <source>
        <dbReference type="Proteomes" id="UP001652661"/>
    </source>
</evidence>
<evidence type="ECO:0000256" key="6">
    <source>
        <dbReference type="ARBA" id="ARBA00023145"/>
    </source>
</evidence>
<keyword evidence="2" id="KW-0645">Protease</keyword>
<gene>
    <name evidence="11" type="primary">LOC108080202</name>
</gene>
<evidence type="ECO:0000259" key="9">
    <source>
        <dbReference type="PROSITE" id="PS50240"/>
    </source>
</evidence>
<dbReference type="InterPro" id="IPR018114">
    <property type="entry name" value="TRYPSIN_HIS"/>
</dbReference>
<evidence type="ECO:0000256" key="4">
    <source>
        <dbReference type="ARBA" id="ARBA00022801"/>
    </source>
</evidence>
<dbReference type="Pfam" id="PF00089">
    <property type="entry name" value="Trypsin"/>
    <property type="match status" value="1"/>
</dbReference>
<dbReference type="OrthoDB" id="10059102at2759"/>
<organism evidence="10 11">
    <name type="scientific">Drosophila kikkawai</name>
    <name type="common">Fruit fly</name>
    <dbReference type="NCBI Taxonomy" id="30033"/>
    <lineage>
        <taxon>Eukaryota</taxon>
        <taxon>Metazoa</taxon>
        <taxon>Ecdysozoa</taxon>
        <taxon>Arthropoda</taxon>
        <taxon>Hexapoda</taxon>
        <taxon>Insecta</taxon>
        <taxon>Pterygota</taxon>
        <taxon>Neoptera</taxon>
        <taxon>Endopterygota</taxon>
        <taxon>Diptera</taxon>
        <taxon>Brachycera</taxon>
        <taxon>Muscomorpha</taxon>
        <taxon>Ephydroidea</taxon>
        <taxon>Drosophilidae</taxon>
        <taxon>Drosophila</taxon>
        <taxon>Sophophora</taxon>
    </lineage>
</organism>
<dbReference type="RefSeq" id="XP_017030347.1">
    <property type="nucleotide sequence ID" value="XM_017174858.3"/>
</dbReference>
<dbReference type="CDD" id="cd00190">
    <property type="entry name" value="Tryp_SPc"/>
    <property type="match status" value="1"/>
</dbReference>
<keyword evidence="10" id="KW-1185">Reference proteome</keyword>
<name>A0A6P4J723_DROKI</name>
<feature type="signal peptide" evidence="8">
    <location>
        <begin position="1"/>
        <end position="23"/>
    </location>
</feature>
<dbReference type="GO" id="GO:0006508">
    <property type="term" value="P:proteolysis"/>
    <property type="evidence" value="ECO:0007669"/>
    <property type="project" value="UniProtKB-KW"/>
</dbReference>
<dbReference type="Gene3D" id="2.40.10.10">
    <property type="entry name" value="Trypsin-like serine proteases"/>
    <property type="match status" value="1"/>
</dbReference>
<dbReference type="SUPFAM" id="SSF50494">
    <property type="entry name" value="Trypsin-like serine proteases"/>
    <property type="match status" value="1"/>
</dbReference>
<comment type="similarity">
    <text evidence="1">Belongs to the peptidase S1 family.</text>
</comment>
<reference evidence="11" key="1">
    <citation type="submission" date="2025-08" db="UniProtKB">
        <authorList>
            <consortium name="RefSeq"/>
        </authorList>
    </citation>
    <scope>IDENTIFICATION</scope>
    <source>
        <strain evidence="11">14028-0561.14</strain>
        <tissue evidence="11">Whole fly</tissue>
    </source>
</reference>
<dbReference type="InterPro" id="IPR043504">
    <property type="entry name" value="Peptidase_S1_PA_chymotrypsin"/>
</dbReference>
<keyword evidence="5" id="KW-0720">Serine protease</keyword>
<sequence length="264" mass="28901">MVVQRLLVSFLLTSTLHWIEVLGENKNDTHSPRVVGGNIVTNRELGGYIVAMRYDGSFACGGTLVQDLIVLTAAHCFEQRRIKEKWLISGGVSMLNEIGVSRRIRKIIIPKAFSMDTMEMDVAVVLMDRPMVGNGIGKLSLCDKPLEVGRSLTVAGFGMVKSGGTNPGQYLRQTTVPIDSKEYCRKAYRKIIAITNSMLCASEKGKRDACTLDSGGPLVYKNQVCGIVSFGIGCASSRYPGVYTDVTYAKPFITKIINMLMSQT</sequence>
<dbReference type="InterPro" id="IPR050430">
    <property type="entry name" value="Peptidase_S1"/>
</dbReference>
<evidence type="ECO:0000313" key="11">
    <source>
        <dbReference type="RefSeq" id="XP_017030347.1"/>
    </source>
</evidence>
<dbReference type="InterPro" id="IPR009003">
    <property type="entry name" value="Peptidase_S1_PA"/>
</dbReference>
<accession>A0A6P4J723</accession>
<proteinExistence type="inferred from homology"/>
<dbReference type="PANTHER" id="PTHR24276">
    <property type="entry name" value="POLYSERASE-RELATED"/>
    <property type="match status" value="1"/>
</dbReference>
<dbReference type="InterPro" id="IPR001314">
    <property type="entry name" value="Peptidase_S1A"/>
</dbReference>
<dbReference type="Proteomes" id="UP001652661">
    <property type="component" value="Chromosome 3L"/>
</dbReference>
<dbReference type="PROSITE" id="PS50240">
    <property type="entry name" value="TRYPSIN_DOM"/>
    <property type="match status" value="1"/>
</dbReference>
<protein>
    <submittedName>
        <fullName evidence="11">Seminase-like</fullName>
    </submittedName>
</protein>
<dbReference type="GO" id="GO:0004252">
    <property type="term" value="F:serine-type endopeptidase activity"/>
    <property type="evidence" value="ECO:0007669"/>
    <property type="project" value="InterPro"/>
</dbReference>
<keyword evidence="7" id="KW-1015">Disulfide bond</keyword>
<evidence type="ECO:0000256" key="5">
    <source>
        <dbReference type="ARBA" id="ARBA00022825"/>
    </source>
</evidence>
<keyword evidence="3 8" id="KW-0732">Signal</keyword>
<dbReference type="FunFam" id="2.40.10.10:FF:000034">
    <property type="entry name" value="Eupolytin"/>
    <property type="match status" value="1"/>
</dbReference>
<dbReference type="InterPro" id="IPR001254">
    <property type="entry name" value="Trypsin_dom"/>
</dbReference>
<dbReference type="AlphaFoldDB" id="A0A6P4J723"/>
<feature type="chain" id="PRO_5044647461" evidence="8">
    <location>
        <begin position="24"/>
        <end position="264"/>
    </location>
</feature>
<keyword evidence="6" id="KW-0865">Zymogen</keyword>
<keyword evidence="4" id="KW-0378">Hydrolase</keyword>
<evidence type="ECO:0000256" key="8">
    <source>
        <dbReference type="SAM" id="SignalP"/>
    </source>
</evidence>
<dbReference type="PROSITE" id="PS00134">
    <property type="entry name" value="TRYPSIN_HIS"/>
    <property type="match status" value="1"/>
</dbReference>
<evidence type="ECO:0000256" key="1">
    <source>
        <dbReference type="ARBA" id="ARBA00007664"/>
    </source>
</evidence>
<dbReference type="PRINTS" id="PR00722">
    <property type="entry name" value="CHYMOTRYPSIN"/>
</dbReference>
<evidence type="ECO:0000256" key="7">
    <source>
        <dbReference type="ARBA" id="ARBA00023157"/>
    </source>
</evidence>
<dbReference type="GeneID" id="108080202"/>
<dbReference type="PANTHER" id="PTHR24276:SF94">
    <property type="entry name" value="AT20289P-RELATED"/>
    <property type="match status" value="1"/>
</dbReference>
<evidence type="ECO:0000256" key="2">
    <source>
        <dbReference type="ARBA" id="ARBA00022670"/>
    </source>
</evidence>
<feature type="domain" description="Peptidase S1" evidence="9">
    <location>
        <begin position="34"/>
        <end position="258"/>
    </location>
</feature>
<dbReference type="SMART" id="SM00020">
    <property type="entry name" value="Tryp_SPc"/>
    <property type="match status" value="1"/>
</dbReference>